<dbReference type="Gene3D" id="3.40.50.2300">
    <property type="match status" value="2"/>
</dbReference>
<dbReference type="Proteomes" id="UP000199103">
    <property type="component" value="Chromosome I"/>
</dbReference>
<proteinExistence type="predicted"/>
<gene>
    <name evidence="5" type="ORF">SAMN04489812_5018</name>
</gene>
<keyword evidence="2" id="KW-0238">DNA-binding</keyword>
<dbReference type="PANTHER" id="PTHR30146">
    <property type="entry name" value="LACI-RELATED TRANSCRIPTIONAL REPRESSOR"/>
    <property type="match status" value="1"/>
</dbReference>
<dbReference type="InterPro" id="IPR046335">
    <property type="entry name" value="LacI/GalR-like_sensor"/>
</dbReference>
<dbReference type="Gene3D" id="1.10.260.40">
    <property type="entry name" value="lambda repressor-like DNA-binding domains"/>
    <property type="match status" value="1"/>
</dbReference>
<dbReference type="Pfam" id="PF13377">
    <property type="entry name" value="Peripla_BP_3"/>
    <property type="match status" value="1"/>
</dbReference>
<dbReference type="EMBL" id="LT629772">
    <property type="protein sequence ID" value="SDT29362.1"/>
    <property type="molecule type" value="Genomic_DNA"/>
</dbReference>
<evidence type="ECO:0000259" key="4">
    <source>
        <dbReference type="PROSITE" id="PS50932"/>
    </source>
</evidence>
<dbReference type="GO" id="GO:0003700">
    <property type="term" value="F:DNA-binding transcription factor activity"/>
    <property type="evidence" value="ECO:0007669"/>
    <property type="project" value="TreeGrafter"/>
</dbReference>
<dbReference type="GO" id="GO:0000976">
    <property type="term" value="F:transcription cis-regulatory region binding"/>
    <property type="evidence" value="ECO:0007669"/>
    <property type="project" value="TreeGrafter"/>
</dbReference>
<reference evidence="5 6" key="1">
    <citation type="submission" date="2016-10" db="EMBL/GenBank/DDBJ databases">
        <authorList>
            <person name="de Groot N.N."/>
        </authorList>
    </citation>
    <scope>NUCLEOTIDE SEQUENCE [LARGE SCALE GENOMIC DNA]</scope>
    <source>
        <strain evidence="5 6">DSM 21800</strain>
    </source>
</reference>
<name>A0A1H1Z765_9ACTN</name>
<dbReference type="AlphaFoldDB" id="A0A1H1Z765"/>
<dbReference type="PROSITE" id="PS50932">
    <property type="entry name" value="HTH_LACI_2"/>
    <property type="match status" value="1"/>
</dbReference>
<organism evidence="5 6">
    <name type="scientific">Microlunatus soli</name>
    <dbReference type="NCBI Taxonomy" id="630515"/>
    <lineage>
        <taxon>Bacteria</taxon>
        <taxon>Bacillati</taxon>
        <taxon>Actinomycetota</taxon>
        <taxon>Actinomycetes</taxon>
        <taxon>Propionibacteriales</taxon>
        <taxon>Propionibacteriaceae</taxon>
        <taxon>Microlunatus</taxon>
    </lineage>
</organism>
<evidence type="ECO:0000313" key="5">
    <source>
        <dbReference type="EMBL" id="SDT29362.1"/>
    </source>
</evidence>
<keyword evidence="1" id="KW-0805">Transcription regulation</keyword>
<keyword evidence="6" id="KW-1185">Reference proteome</keyword>
<evidence type="ECO:0000256" key="1">
    <source>
        <dbReference type="ARBA" id="ARBA00023015"/>
    </source>
</evidence>
<dbReference type="SUPFAM" id="SSF47413">
    <property type="entry name" value="lambda repressor-like DNA-binding domains"/>
    <property type="match status" value="1"/>
</dbReference>
<dbReference type="RefSeq" id="WP_197679854.1">
    <property type="nucleotide sequence ID" value="NZ_LT629772.1"/>
</dbReference>
<dbReference type="SMART" id="SM00354">
    <property type="entry name" value="HTH_LACI"/>
    <property type="match status" value="1"/>
</dbReference>
<protein>
    <submittedName>
        <fullName evidence="5">Transcriptional regulator, LacI family</fullName>
    </submittedName>
</protein>
<dbReference type="STRING" id="630515.SAMN04489812_5018"/>
<evidence type="ECO:0000256" key="2">
    <source>
        <dbReference type="ARBA" id="ARBA00023125"/>
    </source>
</evidence>
<accession>A0A1H1Z765</accession>
<dbReference type="PANTHER" id="PTHR30146:SF153">
    <property type="entry name" value="LACTOSE OPERON REPRESSOR"/>
    <property type="match status" value="1"/>
</dbReference>
<dbReference type="InterPro" id="IPR028082">
    <property type="entry name" value="Peripla_BP_I"/>
</dbReference>
<evidence type="ECO:0000313" key="6">
    <source>
        <dbReference type="Proteomes" id="UP000199103"/>
    </source>
</evidence>
<feature type="domain" description="HTH lacI-type" evidence="4">
    <location>
        <begin position="8"/>
        <end position="62"/>
    </location>
</feature>
<dbReference type="InterPro" id="IPR000843">
    <property type="entry name" value="HTH_LacI"/>
</dbReference>
<keyword evidence="3" id="KW-0804">Transcription</keyword>
<sequence length="345" mass="36033">MISSPRQPTLADIAARAGTTIPTVSKVLNGRSDVSEGTRRRIMDLVAETGYRRRGSTAARPASARPAGDRRLIDLVISGVAGGWANQVLIGVESAAAAAGLELVVTVAGGQSDGNREDWVTRLLARSSAGAVLALVDASTQQLAMLTAAGIPVVLLDPVDRPPEGIASVGATNWPAGRDVAEHLLGLGHRRFGVLAWSKDLLYSRARVDGFCSAVGELAGEESEISTLYVDGRLNAVQAAARLLDSADRPTAVFAGADTLALGVLQVAADRGIAIPDDLSVVGFDDVPEAKWAGLSTVRQPIAEMGAAALRLLLRQRDADRRLPREELATTLVLRASTAAPARHP</sequence>
<dbReference type="CDD" id="cd01392">
    <property type="entry name" value="HTH_LacI"/>
    <property type="match status" value="1"/>
</dbReference>
<dbReference type="SUPFAM" id="SSF53822">
    <property type="entry name" value="Periplasmic binding protein-like I"/>
    <property type="match status" value="1"/>
</dbReference>
<dbReference type="InterPro" id="IPR010982">
    <property type="entry name" value="Lambda_DNA-bd_dom_sf"/>
</dbReference>
<dbReference type="Pfam" id="PF00356">
    <property type="entry name" value="LacI"/>
    <property type="match status" value="1"/>
</dbReference>
<evidence type="ECO:0000256" key="3">
    <source>
        <dbReference type="ARBA" id="ARBA00023163"/>
    </source>
</evidence>